<sequence length="1224" mass="139544">MAKIYDNRPVDWDDKDESGAKSQSSVSEYKSGKVQKNVVNDNSIVQEDYAESQKKKLLSSSEVRETSKGNITTTYEDDTKLTQQSKTAKESYHSNDFKSEIKKETIVTKTANKTESIIADSTTISTNKLTETSPGKHAITATKNINIKSNQAKISAEKLDVKGASFGMSAKKHTEKAPFKHVKAGDVKYNVSEKLMMDADISKSSFKLQNYQTKQAEYKHPDDVADDVYYIGEVIYSPKLSKLYFVPTNLVREVFSSQQKYLNKSKTNSVYKYNYGKRQVANRFDTSPDLEQVLLSNRDYIHISFVRASMCMLDQSVVSNPNIVSLDFSKAKLDGNTSLINWGTINSDLDSKVKGLGYKAGYKFANQDAVDDGVKYLQSLSENNINRWLDIGKTYQASLLYMGLLMAGRYNFKQISEKQARLPYKPDVIADIDYDNETAIAYKSYQHEIDEDYGVFDLVTTEEYVDSEILLSQTVKVAIKGNKYTLEGDNHSKYPTDKDNQIKDGLLLWSRTVSTKHDKKIEKLNLGRLKIKDLESKQLIKPYQIDYKDDKWLVYADSKYLLSTHNHDLDYPIGDALIFEATVDEHYILEKFYYYQEARHQFELDEDIVAKDTKQKLSRRGCYESLLDTYEQSSDEKMKSYLESLQEDGKTVSIQAVIEGLEKASDELILALVPDSVGKLLYLLNNLNEEDQKLVQTNQDLAERRVKLALKLVATFNTRKGYLIALQHYQPLTEYDQVKAEDSVDALWHNDDMLFASSDDKTARLINGAYNKLNSEDMVLRLRKDEDLFYKHEYLDFVPVEIAAIREADDIVHDLKEEDQEDTNQPLTDLPDKDASVLCELVYEKSALEYAFKDPLMKKVSLANIFYDVTKKYKNDKGQVIYPVRDDKGFNLSDDFKYALENYRVYYYNVLKKYKLITTSNSQLSNSVDYYSIVIAHAKDKSNSGVYVINRGTDSKHNLFVSDISMALSQSPEIFKIAINFVKDRVINEDISFIGFSGHSLGGSITQAQVVYFEGEKKKKYKLSMSKAFEPFGISAILNNLIIQYRQAQMLKNPPPMGALNFDSMALSASTNVNALEETNMFLRERYVSNSYYNQYISSFYRVGDAVAEQELKSILGNVQKIETDYSVSEVFAKSIVNNMVNDLSSIGILSNSIFRGVSSATITVAKDKFYNLHTMKNYKYQGYNGDSGSLLPTQINQTNVDKLYETQDAVEIARYKLVFRALD</sequence>
<proteinExistence type="predicted"/>
<feature type="compositionally biased region" description="Basic and acidic residues" evidence="1">
    <location>
        <begin position="1"/>
        <end position="12"/>
    </location>
</feature>
<reference evidence="2 3" key="1">
    <citation type="submission" date="2019-09" db="EMBL/GenBank/DDBJ databases">
        <title>Complete genome sequence of Francisella marina E103-15.</title>
        <authorList>
            <person name="Tekedar H.C."/>
            <person name="Griffin M.J."/>
            <person name="Waldbieser G.C."/>
            <person name="Soto E."/>
        </authorList>
    </citation>
    <scope>NUCLEOTIDE SEQUENCE [LARGE SCALE GENOMIC DNA]</scope>
    <source>
        <strain evidence="2 3">E103-15</strain>
    </source>
</reference>
<dbReference type="Proteomes" id="UP000322509">
    <property type="component" value="Chromosome"/>
</dbReference>
<evidence type="ECO:0000256" key="1">
    <source>
        <dbReference type="SAM" id="MobiDB-lite"/>
    </source>
</evidence>
<dbReference type="RefSeq" id="WP_149368885.1">
    <property type="nucleotide sequence ID" value="NZ_CP043550.1"/>
</dbReference>
<protein>
    <recommendedName>
        <fullName evidence="4">DUF2974 domain-containing protein</fullName>
    </recommendedName>
</protein>
<evidence type="ECO:0000313" key="2">
    <source>
        <dbReference type="EMBL" id="QEO57750.1"/>
    </source>
</evidence>
<feature type="region of interest" description="Disordered" evidence="1">
    <location>
        <begin position="1"/>
        <end position="92"/>
    </location>
</feature>
<evidence type="ECO:0008006" key="4">
    <source>
        <dbReference type="Google" id="ProtNLM"/>
    </source>
</evidence>
<dbReference type="EMBL" id="CP043550">
    <property type="protein sequence ID" value="QEO57750.1"/>
    <property type="molecule type" value="Genomic_DNA"/>
</dbReference>
<evidence type="ECO:0000313" key="3">
    <source>
        <dbReference type="Proteomes" id="UP000322509"/>
    </source>
</evidence>
<organism evidence="2 3">
    <name type="scientific">Francisella marina</name>
    <dbReference type="NCBI Taxonomy" id="2249302"/>
    <lineage>
        <taxon>Bacteria</taxon>
        <taxon>Pseudomonadati</taxon>
        <taxon>Pseudomonadota</taxon>
        <taxon>Gammaproteobacteria</taxon>
        <taxon>Thiotrichales</taxon>
        <taxon>Francisellaceae</taxon>
        <taxon>Francisella</taxon>
    </lineage>
</organism>
<name>A0ABX5ZHM4_9GAMM</name>
<accession>A0ABX5ZHM4</accession>
<gene>
    <name evidence="2" type="ORF">F0R74_07740</name>
</gene>
<keyword evidence="3" id="KW-1185">Reference proteome</keyword>